<reference evidence="1 2" key="1">
    <citation type="submission" date="2018-11" db="EMBL/GenBank/DDBJ databases">
        <title>Genome sequencing and assembly of Clostridium tagluense strain A121.</title>
        <authorList>
            <person name="Murakami T."/>
            <person name="Segawa T."/>
            <person name="Shcherbakova V.A."/>
            <person name="Mori H."/>
            <person name="Yoshimura Y."/>
        </authorList>
    </citation>
    <scope>NUCLEOTIDE SEQUENCE [LARGE SCALE GENOMIC DNA]</scope>
    <source>
        <strain evidence="1 2">A121</strain>
    </source>
</reference>
<organism evidence="1 2">
    <name type="scientific">Clostridium tagluense</name>
    <dbReference type="NCBI Taxonomy" id="360422"/>
    <lineage>
        <taxon>Bacteria</taxon>
        <taxon>Bacillati</taxon>
        <taxon>Bacillota</taxon>
        <taxon>Clostridia</taxon>
        <taxon>Eubacteriales</taxon>
        <taxon>Clostridiaceae</taxon>
        <taxon>Clostridium</taxon>
    </lineage>
</organism>
<dbReference type="RefSeq" id="WP_125003902.1">
    <property type="nucleotide sequence ID" value="NZ_BHYK01000021.1"/>
</dbReference>
<keyword evidence="2" id="KW-1185">Reference proteome</keyword>
<evidence type="ECO:0000313" key="1">
    <source>
        <dbReference type="EMBL" id="GCD11785.1"/>
    </source>
</evidence>
<evidence type="ECO:0000313" key="2">
    <source>
        <dbReference type="Proteomes" id="UP000287872"/>
    </source>
</evidence>
<dbReference type="Proteomes" id="UP000287872">
    <property type="component" value="Unassembled WGS sequence"/>
</dbReference>
<dbReference type="EMBL" id="BHYK01000021">
    <property type="protein sequence ID" value="GCD11785.1"/>
    <property type="molecule type" value="Genomic_DNA"/>
</dbReference>
<name>A0A401UQG6_9CLOT</name>
<comment type="caution">
    <text evidence="1">The sequence shown here is derived from an EMBL/GenBank/DDBJ whole genome shotgun (WGS) entry which is preliminary data.</text>
</comment>
<sequence length="227" mass="26067">MAKLGEQLLVAESGWKRHEAQDDWFSDLTKFRKLTTDVSYQAIGFDQYQKSKDGTIKFNFIGGKFRYIGLVNHTYPNASITLINIDGIEYDIKYSDFPTDVMQCIYIEILNLEYKEHYVILSNKSLDGVLGVNIDAIDIESTGILKPYREIPTGIIMSNPNYDIYKNIYVDKQFEINYKLISPHIKKNTTEMDSVIDKTSETLGNGKMFSLPIDCSKWTKISNIVIK</sequence>
<dbReference type="OrthoDB" id="1937631at2"/>
<dbReference type="AlphaFoldDB" id="A0A401UQG6"/>
<proteinExistence type="predicted"/>
<gene>
    <name evidence="1" type="ORF">Ctaglu_34080</name>
</gene>
<accession>A0A401UQG6</accession>
<protein>
    <submittedName>
        <fullName evidence="1">Uncharacterized protein</fullName>
    </submittedName>
</protein>